<dbReference type="PROSITE" id="PS50931">
    <property type="entry name" value="HTH_LYSR"/>
    <property type="match status" value="1"/>
</dbReference>
<dbReference type="InterPro" id="IPR036390">
    <property type="entry name" value="WH_DNA-bd_sf"/>
</dbReference>
<dbReference type="EMBL" id="MJMH01000248">
    <property type="protein sequence ID" value="OLQ84063.1"/>
    <property type="molecule type" value="Genomic_DNA"/>
</dbReference>
<keyword evidence="3" id="KW-0238">DNA-binding</keyword>
<dbReference type="PANTHER" id="PTHR30537">
    <property type="entry name" value="HTH-TYPE TRANSCRIPTIONAL REGULATOR"/>
    <property type="match status" value="1"/>
</dbReference>
<dbReference type="PANTHER" id="PTHR30537:SF5">
    <property type="entry name" value="HTH-TYPE TRANSCRIPTIONAL ACTIVATOR TTDR-RELATED"/>
    <property type="match status" value="1"/>
</dbReference>
<dbReference type="InterPro" id="IPR000847">
    <property type="entry name" value="LysR_HTH_N"/>
</dbReference>
<dbReference type="Proteomes" id="UP000186039">
    <property type="component" value="Unassembled WGS sequence"/>
</dbReference>
<dbReference type="Pfam" id="PF03466">
    <property type="entry name" value="LysR_substrate"/>
    <property type="match status" value="1"/>
</dbReference>
<keyword evidence="7" id="KW-1185">Reference proteome</keyword>
<feature type="domain" description="HTH lysR-type" evidence="5">
    <location>
        <begin position="16"/>
        <end position="72"/>
    </location>
</feature>
<evidence type="ECO:0000313" key="7">
    <source>
        <dbReference type="Proteomes" id="UP000186039"/>
    </source>
</evidence>
<comment type="similarity">
    <text evidence="1">Belongs to the LysR transcriptional regulatory family.</text>
</comment>
<dbReference type="SUPFAM" id="SSF53850">
    <property type="entry name" value="Periplasmic binding protein-like II"/>
    <property type="match status" value="1"/>
</dbReference>
<dbReference type="InterPro" id="IPR058163">
    <property type="entry name" value="LysR-type_TF_proteobact-type"/>
</dbReference>
<organism evidence="6 7">
    <name type="scientific">Vibrio panuliri</name>
    <dbReference type="NCBI Taxonomy" id="1381081"/>
    <lineage>
        <taxon>Bacteria</taxon>
        <taxon>Pseudomonadati</taxon>
        <taxon>Pseudomonadota</taxon>
        <taxon>Gammaproteobacteria</taxon>
        <taxon>Vibrionales</taxon>
        <taxon>Vibrionaceae</taxon>
        <taxon>Vibrio</taxon>
    </lineage>
</organism>
<evidence type="ECO:0000313" key="6">
    <source>
        <dbReference type="EMBL" id="OLQ84063.1"/>
    </source>
</evidence>
<gene>
    <name evidence="6" type="ORF">BIY20_18225</name>
</gene>
<comment type="caution">
    <text evidence="6">The sequence shown here is derived from an EMBL/GenBank/DDBJ whole genome shotgun (WGS) entry which is preliminary data.</text>
</comment>
<evidence type="ECO:0000259" key="5">
    <source>
        <dbReference type="PROSITE" id="PS50931"/>
    </source>
</evidence>
<accession>A0ABX3F7B4</accession>
<dbReference type="Gene3D" id="1.10.10.10">
    <property type="entry name" value="Winged helix-like DNA-binding domain superfamily/Winged helix DNA-binding domain"/>
    <property type="match status" value="1"/>
</dbReference>
<dbReference type="Pfam" id="PF00126">
    <property type="entry name" value="HTH_1"/>
    <property type="match status" value="1"/>
</dbReference>
<evidence type="ECO:0000256" key="4">
    <source>
        <dbReference type="ARBA" id="ARBA00023163"/>
    </source>
</evidence>
<evidence type="ECO:0000256" key="1">
    <source>
        <dbReference type="ARBA" id="ARBA00009437"/>
    </source>
</evidence>
<evidence type="ECO:0000256" key="3">
    <source>
        <dbReference type="ARBA" id="ARBA00023125"/>
    </source>
</evidence>
<name>A0ABX3F7B4_9VIBR</name>
<evidence type="ECO:0000256" key="2">
    <source>
        <dbReference type="ARBA" id="ARBA00023015"/>
    </source>
</evidence>
<protein>
    <submittedName>
        <fullName evidence="6">Transcriptional regulator</fullName>
    </submittedName>
</protein>
<reference evidence="6 7" key="1">
    <citation type="submission" date="2016-09" db="EMBL/GenBank/DDBJ databases">
        <title>Genomic Taxonomy of the Vibrionaceae.</title>
        <authorList>
            <person name="Gonzalez-Castillo A."/>
            <person name="Gomez-Gil B."/>
            <person name="Enciso-Ibarra K."/>
        </authorList>
    </citation>
    <scope>NUCLEOTIDE SEQUENCE [LARGE SCALE GENOMIC DNA]</scope>
    <source>
        <strain evidence="6 7">CAIM 1902</strain>
    </source>
</reference>
<keyword evidence="4" id="KW-0804">Transcription</keyword>
<keyword evidence="2" id="KW-0805">Transcription regulation</keyword>
<dbReference type="Gene3D" id="3.40.190.290">
    <property type="match status" value="1"/>
</dbReference>
<dbReference type="InterPro" id="IPR005119">
    <property type="entry name" value="LysR_subst-bd"/>
</dbReference>
<dbReference type="InterPro" id="IPR036388">
    <property type="entry name" value="WH-like_DNA-bd_sf"/>
</dbReference>
<sequence>MRKISRNRSVNSIFGNVDDLYLFCAVVEFGSLQAASRQLRLPISTMSRRLNALEERLNMRLLEKQGRELAPTESGMRAFHLLKSGMESIETGFAQLSEDRQDVEGKIKLALPYNFYRGFAEEVVEQFLTRYPKVQLDLVLSQEQIVPQTDRDLLMTFDLREMEGMIARPLFEANHGFFASPEYLARVGEINQLSQLREQAWVSVDNIVDLPIYRGSELVEVLSIKPKLVVNDILAVIQAVERGLGVASLPFRHIKPEGEQNLVPILPQYNRSKRKAYLVYKQRRYQPKALSLFIEALLEGVKKIQQDPIYRR</sequence>
<dbReference type="RefSeq" id="WP_075716551.1">
    <property type="nucleotide sequence ID" value="NZ_AP019655.1"/>
</dbReference>
<dbReference type="SUPFAM" id="SSF46785">
    <property type="entry name" value="Winged helix' DNA-binding domain"/>
    <property type="match status" value="1"/>
</dbReference>
<proteinExistence type="inferred from homology"/>